<feature type="domain" description="DUF936" evidence="2">
    <location>
        <begin position="4"/>
        <end position="121"/>
    </location>
</feature>
<organism evidence="4 5">
    <name type="scientific">Vitis vinifera</name>
    <name type="common">Grape</name>
    <dbReference type="NCBI Taxonomy" id="29760"/>
    <lineage>
        <taxon>Eukaryota</taxon>
        <taxon>Viridiplantae</taxon>
        <taxon>Streptophyta</taxon>
        <taxon>Embryophyta</taxon>
        <taxon>Tracheophyta</taxon>
        <taxon>Spermatophyta</taxon>
        <taxon>Magnoliopsida</taxon>
        <taxon>eudicotyledons</taxon>
        <taxon>Gunneridae</taxon>
        <taxon>Pentapetalae</taxon>
        <taxon>rosids</taxon>
        <taxon>Vitales</taxon>
        <taxon>Vitaceae</taxon>
        <taxon>Viteae</taxon>
        <taxon>Vitis</taxon>
    </lineage>
</organism>
<dbReference type="InterPro" id="IPR048297">
    <property type="entry name" value="DUF936_dom_pln"/>
</dbReference>
<dbReference type="InterPro" id="IPR049172">
    <property type="entry name" value="DUF6857_pln"/>
</dbReference>
<proteinExistence type="predicted"/>
<dbReference type="Proteomes" id="UP001227230">
    <property type="component" value="Chromosome 13"/>
</dbReference>
<keyword evidence="5" id="KW-1185">Reference proteome</keyword>
<dbReference type="Pfam" id="PF06075">
    <property type="entry name" value="DUF936"/>
    <property type="match status" value="1"/>
</dbReference>
<gene>
    <name evidence="4" type="ORF">VitviT2T_020711</name>
</gene>
<feature type="compositionally biased region" description="Polar residues" evidence="1">
    <location>
        <begin position="456"/>
        <end position="474"/>
    </location>
</feature>
<feature type="compositionally biased region" description="Low complexity" evidence="1">
    <location>
        <begin position="189"/>
        <end position="200"/>
    </location>
</feature>
<evidence type="ECO:0000313" key="5">
    <source>
        <dbReference type="Proteomes" id="UP001227230"/>
    </source>
</evidence>
<reference evidence="4 5" key="1">
    <citation type="journal article" date="2023" name="Hortic Res">
        <title>The complete reference genome for grapevine (Vitis vinifera L.) genetics and breeding.</title>
        <authorList>
            <person name="Shi X."/>
            <person name="Cao S."/>
            <person name="Wang X."/>
            <person name="Huang S."/>
            <person name="Wang Y."/>
            <person name="Liu Z."/>
            <person name="Liu W."/>
            <person name="Leng X."/>
            <person name="Peng Y."/>
            <person name="Wang N."/>
            <person name="Wang Y."/>
            <person name="Ma Z."/>
            <person name="Xu X."/>
            <person name="Zhang F."/>
            <person name="Xue H."/>
            <person name="Zhong H."/>
            <person name="Wang Y."/>
            <person name="Zhang K."/>
            <person name="Velt A."/>
            <person name="Avia K."/>
            <person name="Holtgrawe D."/>
            <person name="Grimplet J."/>
            <person name="Matus J.T."/>
            <person name="Ware D."/>
            <person name="Wu X."/>
            <person name="Wang H."/>
            <person name="Liu C."/>
            <person name="Fang Y."/>
            <person name="Rustenholz C."/>
            <person name="Cheng Z."/>
            <person name="Xiao H."/>
            <person name="Zhou Y."/>
        </authorList>
    </citation>
    <scope>NUCLEOTIDE SEQUENCE [LARGE SCALE GENOMIC DNA]</scope>
    <source>
        <strain evidence="5">cv. Pinot noir / PN40024</strain>
        <tissue evidence="4">Leaf</tissue>
    </source>
</reference>
<name>A0ABY9D7M6_VITVI</name>
<evidence type="ECO:0008006" key="6">
    <source>
        <dbReference type="Google" id="ProtNLM"/>
    </source>
</evidence>
<evidence type="ECO:0000313" key="4">
    <source>
        <dbReference type="EMBL" id="WKA02536.1"/>
    </source>
</evidence>
<dbReference type="InterPro" id="IPR010341">
    <property type="entry name" value="DUF936_pln"/>
</dbReference>
<sequence length="597" mass="65394">MASLTPGVLSKLILNAGNKDVKVFGEHRSALLQVIEIVPSLAGGDDLWQSRGFFLKLSDSLHSAYVSVSDEDVDLISTDKIQLGQFVHVAGLDAGSPVPVLRGIKPIPKRRPCVGNPKDLVSSDLLPIRSSAVHFSRTTKKDKLKTKAKRSVLQDTKSRRASIGNGPTLECLELRRLSLDSARRAWDQSPTPKKTTPPKSSRFKTKQISTSSNVSSDKKASFKIDSSSKRSSVSISPLKSKNEISSPKLACKPLQKDSKSSVGVAIPSRVGVAIPSRVVKVPFRFKTWSDQNISWDSLPPRIHDLGKDAASYRNVAFLAAVNALEEASAAEGVIQCMSMFAELCESSQKDSAGPLVEQFLNLHQDMQKAAMSINALLSTRLAEVESSSCCSSQPPLAEACKNFNNKNAISWVQAALETDLSKFCLFRKQDNREIRSGEKCHYIVLENSPEMKSENHSPQNKPSPRNNGGLSDSSAKGLPSPSWRRFSASKRMSAKREEWSKGSGLRETANLAKKLLSVSRGWFLKYLEDSLNKGFGLKREEGGAEIACLLGQLKRVNQWLDGSVEDGMEVDERIEGLRKKLYGFLLEHVDSAVVSGK</sequence>
<evidence type="ECO:0000256" key="1">
    <source>
        <dbReference type="SAM" id="MobiDB-lite"/>
    </source>
</evidence>
<dbReference type="Pfam" id="PF21647">
    <property type="entry name" value="DUF6857"/>
    <property type="match status" value="1"/>
</dbReference>
<feature type="domain" description="DUF6857" evidence="3">
    <location>
        <begin position="286"/>
        <end position="593"/>
    </location>
</feature>
<evidence type="ECO:0000259" key="2">
    <source>
        <dbReference type="Pfam" id="PF06075"/>
    </source>
</evidence>
<protein>
    <recommendedName>
        <fullName evidence="6">DUF936 domain-containing protein</fullName>
    </recommendedName>
</protein>
<feature type="region of interest" description="Disordered" evidence="1">
    <location>
        <begin position="449"/>
        <end position="489"/>
    </location>
</feature>
<feature type="region of interest" description="Disordered" evidence="1">
    <location>
        <begin position="183"/>
        <end position="223"/>
    </location>
</feature>
<feature type="region of interest" description="Disordered" evidence="1">
    <location>
        <begin position="146"/>
        <end position="165"/>
    </location>
</feature>
<dbReference type="PANTHER" id="PTHR31928">
    <property type="entry name" value="EXPRESSED PROTEIN"/>
    <property type="match status" value="1"/>
</dbReference>
<evidence type="ECO:0000259" key="3">
    <source>
        <dbReference type="Pfam" id="PF21647"/>
    </source>
</evidence>
<dbReference type="EMBL" id="CP126660">
    <property type="protein sequence ID" value="WKA02536.1"/>
    <property type="molecule type" value="Genomic_DNA"/>
</dbReference>
<accession>A0ABY9D7M6</accession>
<feature type="compositionally biased region" description="Polar residues" evidence="1">
    <location>
        <begin position="206"/>
        <end position="215"/>
    </location>
</feature>
<dbReference type="PANTHER" id="PTHR31928:SF7">
    <property type="entry name" value="FACTOR 1-DELTA, PUTATIVE (DUF936)-RELATED"/>
    <property type="match status" value="1"/>
</dbReference>